<evidence type="ECO:0000256" key="4">
    <source>
        <dbReference type="ARBA" id="ARBA00022989"/>
    </source>
</evidence>
<proteinExistence type="inferred from homology"/>
<evidence type="ECO:0000256" key="5">
    <source>
        <dbReference type="ARBA" id="ARBA00023136"/>
    </source>
</evidence>
<dbReference type="GO" id="GO:0016020">
    <property type="term" value="C:membrane"/>
    <property type="evidence" value="ECO:0007669"/>
    <property type="project" value="UniProtKB-SubCell"/>
</dbReference>
<evidence type="ECO:0000313" key="7">
    <source>
        <dbReference type="EMBL" id="QDU91595.1"/>
    </source>
</evidence>
<protein>
    <submittedName>
        <fullName evidence="7">LemA family protein</fullName>
    </submittedName>
</protein>
<dbReference type="InterPro" id="IPR007156">
    <property type="entry name" value="MamQ_LemA"/>
</dbReference>
<sequence length="188" mass="21042">MPELLIFLVPVVLALVFLIANYNRLVSVRQHLRDSWGTIDVEMQRRYDLIPNLVETVKAYAKHERELLADVARLRAQAMANSGSAASQAVDEQALEIGVGRLLAVGEAYPDLKADAHFLALQRELTNTEDRIAAARRFYNGNVRELNELCQAFPTNVVAGMFGFEQASYFETASERERMAPSVEQISS</sequence>
<dbReference type="PANTHER" id="PTHR34478:SF2">
    <property type="entry name" value="MEMBRANE PROTEIN"/>
    <property type="match status" value="1"/>
</dbReference>
<dbReference type="Proteomes" id="UP000317429">
    <property type="component" value="Chromosome"/>
</dbReference>
<comment type="similarity">
    <text evidence="2">Belongs to the LemA family.</text>
</comment>
<feature type="transmembrane region" description="Helical" evidence="6">
    <location>
        <begin position="6"/>
        <end position="23"/>
    </location>
</feature>
<evidence type="ECO:0000313" key="8">
    <source>
        <dbReference type="Proteomes" id="UP000317429"/>
    </source>
</evidence>
<evidence type="ECO:0000256" key="1">
    <source>
        <dbReference type="ARBA" id="ARBA00004167"/>
    </source>
</evidence>
<dbReference type="InterPro" id="IPR023353">
    <property type="entry name" value="LemA-like_dom_sf"/>
</dbReference>
<keyword evidence="3 6" id="KW-0812">Transmembrane</keyword>
<organism evidence="7 8">
    <name type="scientific">Pirellulimonas nuda</name>
    <dbReference type="NCBI Taxonomy" id="2528009"/>
    <lineage>
        <taxon>Bacteria</taxon>
        <taxon>Pseudomonadati</taxon>
        <taxon>Planctomycetota</taxon>
        <taxon>Planctomycetia</taxon>
        <taxon>Pirellulales</taxon>
        <taxon>Lacipirellulaceae</taxon>
        <taxon>Pirellulimonas</taxon>
    </lineage>
</organism>
<dbReference type="RefSeq" id="WP_145291763.1">
    <property type="nucleotide sequence ID" value="NZ_CP036291.1"/>
</dbReference>
<reference evidence="7 8" key="1">
    <citation type="submission" date="2019-02" db="EMBL/GenBank/DDBJ databases">
        <title>Deep-cultivation of Planctomycetes and their phenomic and genomic characterization uncovers novel biology.</title>
        <authorList>
            <person name="Wiegand S."/>
            <person name="Jogler M."/>
            <person name="Boedeker C."/>
            <person name="Pinto D."/>
            <person name="Vollmers J."/>
            <person name="Rivas-Marin E."/>
            <person name="Kohn T."/>
            <person name="Peeters S.H."/>
            <person name="Heuer A."/>
            <person name="Rast P."/>
            <person name="Oberbeckmann S."/>
            <person name="Bunk B."/>
            <person name="Jeske O."/>
            <person name="Meyerdierks A."/>
            <person name="Storesund J.E."/>
            <person name="Kallscheuer N."/>
            <person name="Luecker S."/>
            <person name="Lage O.M."/>
            <person name="Pohl T."/>
            <person name="Merkel B.J."/>
            <person name="Hornburger P."/>
            <person name="Mueller R.-W."/>
            <person name="Bruemmer F."/>
            <person name="Labrenz M."/>
            <person name="Spormann A.M."/>
            <person name="Op den Camp H."/>
            <person name="Overmann J."/>
            <person name="Amann R."/>
            <person name="Jetten M.S.M."/>
            <person name="Mascher T."/>
            <person name="Medema M.H."/>
            <person name="Devos D.P."/>
            <person name="Kaster A.-K."/>
            <person name="Ovreas L."/>
            <person name="Rohde M."/>
            <person name="Galperin M.Y."/>
            <person name="Jogler C."/>
        </authorList>
    </citation>
    <scope>NUCLEOTIDE SEQUENCE [LARGE SCALE GENOMIC DNA]</scope>
    <source>
        <strain evidence="7 8">Pla175</strain>
    </source>
</reference>
<dbReference type="Pfam" id="PF04011">
    <property type="entry name" value="LemA"/>
    <property type="match status" value="1"/>
</dbReference>
<dbReference type="Gene3D" id="1.20.1440.20">
    <property type="entry name" value="LemA-like domain"/>
    <property type="match status" value="1"/>
</dbReference>
<comment type="subcellular location">
    <subcellularLocation>
        <location evidence="1">Membrane</location>
        <topology evidence="1">Single-pass membrane protein</topology>
    </subcellularLocation>
</comment>
<keyword evidence="8" id="KW-1185">Reference proteome</keyword>
<dbReference type="PANTHER" id="PTHR34478">
    <property type="entry name" value="PROTEIN LEMA"/>
    <property type="match status" value="1"/>
</dbReference>
<evidence type="ECO:0000256" key="3">
    <source>
        <dbReference type="ARBA" id="ARBA00022692"/>
    </source>
</evidence>
<keyword evidence="5 6" id="KW-0472">Membrane</keyword>
<keyword evidence="4 6" id="KW-1133">Transmembrane helix</keyword>
<name>A0A518DJE9_9BACT</name>
<dbReference type="SUPFAM" id="SSF140478">
    <property type="entry name" value="LemA-like"/>
    <property type="match status" value="1"/>
</dbReference>
<evidence type="ECO:0000256" key="2">
    <source>
        <dbReference type="ARBA" id="ARBA00008854"/>
    </source>
</evidence>
<accession>A0A518DJE9</accession>
<gene>
    <name evidence="7" type="ORF">Pla175_50250</name>
</gene>
<dbReference type="KEGG" id="pnd:Pla175_50250"/>
<dbReference type="EMBL" id="CP036291">
    <property type="protein sequence ID" value="QDU91595.1"/>
    <property type="molecule type" value="Genomic_DNA"/>
</dbReference>
<dbReference type="AlphaFoldDB" id="A0A518DJE9"/>
<evidence type="ECO:0000256" key="6">
    <source>
        <dbReference type="SAM" id="Phobius"/>
    </source>
</evidence>
<dbReference type="OrthoDB" id="9804152at2"/>